<dbReference type="Proteomes" id="UP000694251">
    <property type="component" value="Chromosome 11"/>
</dbReference>
<dbReference type="EMBL" id="JAEFBJ010000011">
    <property type="protein sequence ID" value="KAG7555336.1"/>
    <property type="molecule type" value="Genomic_DNA"/>
</dbReference>
<evidence type="ECO:0000313" key="2">
    <source>
        <dbReference type="Proteomes" id="UP000694251"/>
    </source>
</evidence>
<dbReference type="EMBL" id="JAEFBJ010000011">
    <property type="protein sequence ID" value="KAG7555337.1"/>
    <property type="molecule type" value="Genomic_DNA"/>
</dbReference>
<organism evidence="1 2">
    <name type="scientific">Arabidopsis suecica</name>
    <name type="common">Swedish thale-cress</name>
    <name type="synonym">Cardaminopsis suecica</name>
    <dbReference type="NCBI Taxonomy" id="45249"/>
    <lineage>
        <taxon>Eukaryota</taxon>
        <taxon>Viridiplantae</taxon>
        <taxon>Streptophyta</taxon>
        <taxon>Embryophyta</taxon>
        <taxon>Tracheophyta</taxon>
        <taxon>Spermatophyta</taxon>
        <taxon>Magnoliopsida</taxon>
        <taxon>eudicotyledons</taxon>
        <taxon>Gunneridae</taxon>
        <taxon>Pentapetalae</taxon>
        <taxon>rosids</taxon>
        <taxon>malvids</taxon>
        <taxon>Brassicales</taxon>
        <taxon>Brassicaceae</taxon>
        <taxon>Camelineae</taxon>
        <taxon>Arabidopsis</taxon>
    </lineage>
</organism>
<comment type="caution">
    <text evidence="1">The sequence shown here is derived from an EMBL/GenBank/DDBJ whole genome shotgun (WGS) entry which is preliminary data.</text>
</comment>
<proteinExistence type="predicted"/>
<protein>
    <submittedName>
        <fullName evidence="1">Uncharacterized protein</fullName>
    </submittedName>
</protein>
<gene>
    <name evidence="1" type="ORF">ISN44_As11g014840</name>
</gene>
<dbReference type="EMBL" id="JAEFBJ010000011">
    <property type="protein sequence ID" value="KAG7555338.1"/>
    <property type="molecule type" value="Genomic_DNA"/>
</dbReference>
<reference evidence="1 2" key="1">
    <citation type="submission" date="2020-12" db="EMBL/GenBank/DDBJ databases">
        <title>Concerted genomic and epigenomic changes stabilize Arabidopsis allopolyploids.</title>
        <authorList>
            <person name="Chen Z."/>
        </authorList>
    </citation>
    <scope>NUCLEOTIDE SEQUENCE [LARGE SCALE GENOMIC DNA]</scope>
    <source>
        <strain evidence="1">As9502</strain>
        <tissue evidence="1">Leaf</tissue>
    </source>
</reference>
<dbReference type="OrthoDB" id="1743724at2759"/>
<sequence>MAERVEASSVTEGENTIEEREVGAMWELEQKLDQPMDEEANKLNDMNREKGLSMLMLRGQRFLFCYDVVAVKRWLQNGYLKTVATMLSLQSGAYGTVAEKWWLESG</sequence>
<accession>A0A8T1Z8T5</accession>
<dbReference type="AlphaFoldDB" id="A0A8T1Z8T5"/>
<keyword evidence="2" id="KW-1185">Reference proteome</keyword>
<name>A0A8T1Z8T5_ARASU</name>
<evidence type="ECO:0000313" key="1">
    <source>
        <dbReference type="EMBL" id="KAG7555336.1"/>
    </source>
</evidence>